<evidence type="ECO:0000313" key="2">
    <source>
        <dbReference type="Proteomes" id="UP000214646"/>
    </source>
</evidence>
<comment type="caution">
    <text evidence="1">The sequence shown here is derived from an EMBL/GenBank/DDBJ whole genome shotgun (WGS) entry which is preliminary data.</text>
</comment>
<dbReference type="Proteomes" id="UP000214646">
    <property type="component" value="Unassembled WGS sequence"/>
</dbReference>
<reference evidence="2" key="1">
    <citation type="submission" date="2017-06" db="EMBL/GenBank/DDBJ databases">
        <title>Genome analysis of Fimbriiglobus ruber SP5, the first member of the order Planctomycetales with confirmed chitinolytic capability.</title>
        <authorList>
            <person name="Ravin N.V."/>
            <person name="Rakitin A.L."/>
            <person name="Ivanova A.A."/>
            <person name="Beletsky A.V."/>
            <person name="Kulichevskaya I.S."/>
            <person name="Mardanov A.V."/>
            <person name="Dedysh S.N."/>
        </authorList>
    </citation>
    <scope>NUCLEOTIDE SEQUENCE [LARGE SCALE GENOMIC DNA]</scope>
    <source>
        <strain evidence="2">SP5</strain>
    </source>
</reference>
<gene>
    <name evidence="1" type="ORF">FRUB_07762</name>
</gene>
<organism evidence="1 2">
    <name type="scientific">Fimbriiglobus ruber</name>
    <dbReference type="NCBI Taxonomy" id="1908690"/>
    <lineage>
        <taxon>Bacteria</taxon>
        <taxon>Pseudomonadati</taxon>
        <taxon>Planctomycetota</taxon>
        <taxon>Planctomycetia</taxon>
        <taxon>Gemmatales</taxon>
        <taxon>Gemmataceae</taxon>
        <taxon>Fimbriiglobus</taxon>
    </lineage>
</organism>
<dbReference type="EMBL" id="NIDE01000014">
    <property type="protein sequence ID" value="OWK38642.1"/>
    <property type="molecule type" value="Genomic_DNA"/>
</dbReference>
<dbReference type="AlphaFoldDB" id="A0A225DB03"/>
<proteinExistence type="predicted"/>
<name>A0A225DB03_9BACT</name>
<evidence type="ECO:0000313" key="1">
    <source>
        <dbReference type="EMBL" id="OWK38642.1"/>
    </source>
</evidence>
<sequence length="113" mass="12853">MVEVQHARCNGRGRRQVKIGHGQSSLWRDRVDLSPAAREISCLIEHRCPHARRPGVRLRQQGGFALAPTLPGRRHRAGQSDKNRSLPFITRAVCPVILIITPDLKKLRDLLRR</sequence>
<accession>A0A225DB03</accession>
<protein>
    <submittedName>
        <fullName evidence="1">Uncharacterized protein</fullName>
    </submittedName>
</protein>
<keyword evidence="2" id="KW-1185">Reference proteome</keyword>